<protein>
    <submittedName>
        <fullName evidence="2">ABC transporter permease subunit</fullName>
    </submittedName>
</protein>
<name>A0ABX7VSI4_9BACI</name>
<organism evidence="2 3">
    <name type="scientific">Sediminibacillus dalangtanensis</name>
    <dbReference type="NCBI Taxonomy" id="2729421"/>
    <lineage>
        <taxon>Bacteria</taxon>
        <taxon>Bacillati</taxon>
        <taxon>Bacillota</taxon>
        <taxon>Bacilli</taxon>
        <taxon>Bacillales</taxon>
        <taxon>Bacillaceae</taxon>
        <taxon>Sediminibacillus</taxon>
    </lineage>
</organism>
<dbReference type="RefSeq" id="WP_209367171.1">
    <property type="nucleotide sequence ID" value="NZ_CP046956.1"/>
</dbReference>
<keyword evidence="1" id="KW-1133">Transmembrane helix</keyword>
<feature type="transmembrane region" description="Helical" evidence="1">
    <location>
        <begin position="18"/>
        <end position="35"/>
    </location>
</feature>
<proteinExistence type="predicted"/>
<dbReference type="Pfam" id="PF12730">
    <property type="entry name" value="ABC2_membrane_4"/>
    <property type="match status" value="1"/>
</dbReference>
<accession>A0ABX7VSI4</accession>
<feature type="transmembrane region" description="Helical" evidence="1">
    <location>
        <begin position="222"/>
        <end position="241"/>
    </location>
</feature>
<feature type="transmembrane region" description="Helical" evidence="1">
    <location>
        <begin position="169"/>
        <end position="187"/>
    </location>
</feature>
<keyword evidence="1" id="KW-0812">Transmembrane</keyword>
<keyword evidence="1" id="KW-0472">Membrane</keyword>
<sequence length="247" mass="27664">MGNLMKTEWFKLRNDRSLWVLTGIIFAYAVLQTMLDRLDGGELTPLNDYYQYYALSFNEQIVSYIPCILAGFFITSEYSRGTMKSLASSGNSRIRIYLAKLIMFSTGAIIISLTMPVSMTVISAIVGFPGSLDWPYYLQTIGLTILYAAVFASIMAVFSIMFTDSGKTIGFLLLFFMLIDTMLGMISSKLTFLKPVHDNSVFQLSKKIIEINQVGGTEMIKLIVIPIVTFLVFGMAGSLIFKKKEIK</sequence>
<evidence type="ECO:0000313" key="2">
    <source>
        <dbReference type="EMBL" id="QTM98428.1"/>
    </source>
</evidence>
<evidence type="ECO:0000256" key="1">
    <source>
        <dbReference type="SAM" id="Phobius"/>
    </source>
</evidence>
<dbReference type="Proteomes" id="UP000665043">
    <property type="component" value="Chromosome"/>
</dbReference>
<dbReference type="PANTHER" id="PTHR37305">
    <property type="entry name" value="INTEGRAL MEMBRANE PROTEIN-RELATED"/>
    <property type="match status" value="1"/>
</dbReference>
<dbReference type="EMBL" id="CP046956">
    <property type="protein sequence ID" value="QTM98428.1"/>
    <property type="molecule type" value="Genomic_DNA"/>
</dbReference>
<reference evidence="2 3" key="1">
    <citation type="submission" date="2019-12" db="EMBL/GenBank/DDBJ databases">
        <title>The whole genome sequencing of a strain isolated from a Mars analog, Dalangtan Playa.</title>
        <authorList>
            <person name="Huang T."/>
        </authorList>
    </citation>
    <scope>NUCLEOTIDE SEQUENCE [LARGE SCALE GENOMIC DNA]</scope>
    <source>
        <strain evidence="2 3">DP4-553-S</strain>
    </source>
</reference>
<dbReference type="PANTHER" id="PTHR37305:SF1">
    <property type="entry name" value="MEMBRANE PROTEIN"/>
    <property type="match status" value="1"/>
</dbReference>
<keyword evidence="3" id="KW-1185">Reference proteome</keyword>
<feature type="transmembrane region" description="Helical" evidence="1">
    <location>
        <begin position="136"/>
        <end position="162"/>
    </location>
</feature>
<feature type="transmembrane region" description="Helical" evidence="1">
    <location>
        <begin position="55"/>
        <end position="76"/>
    </location>
</feature>
<gene>
    <name evidence="2" type="ORF">ERJ70_03400</name>
</gene>
<feature type="transmembrane region" description="Helical" evidence="1">
    <location>
        <begin position="97"/>
        <end position="130"/>
    </location>
</feature>
<evidence type="ECO:0000313" key="3">
    <source>
        <dbReference type="Proteomes" id="UP000665043"/>
    </source>
</evidence>